<reference evidence="6" key="3">
    <citation type="submission" date="2025-09" db="UniProtKB">
        <authorList>
            <consortium name="Ensembl"/>
        </authorList>
    </citation>
    <scope>IDENTIFICATION</scope>
</reference>
<feature type="domain" description="Ig-like" evidence="5">
    <location>
        <begin position="103"/>
        <end position="195"/>
    </location>
</feature>
<reference evidence="6" key="2">
    <citation type="submission" date="2025-08" db="UniProtKB">
        <authorList>
            <consortium name="Ensembl"/>
        </authorList>
    </citation>
    <scope>IDENTIFICATION</scope>
</reference>
<dbReference type="InterPro" id="IPR013783">
    <property type="entry name" value="Ig-like_fold"/>
</dbReference>
<dbReference type="InterPro" id="IPR036179">
    <property type="entry name" value="Ig-like_dom_sf"/>
</dbReference>
<keyword evidence="2" id="KW-0393">Immunoglobulin domain</keyword>
<feature type="domain" description="Ig-like" evidence="5">
    <location>
        <begin position="301"/>
        <end position="392"/>
    </location>
</feature>
<feature type="domain" description="Ig-like" evidence="5">
    <location>
        <begin position="203"/>
        <end position="293"/>
    </location>
</feature>
<keyword evidence="4" id="KW-0812">Transmembrane</keyword>
<dbReference type="PROSITE" id="PS50835">
    <property type="entry name" value="IG_LIKE"/>
    <property type="match status" value="4"/>
</dbReference>
<dbReference type="Ensembl" id="ENSOABT00000071612.1">
    <property type="protein sequence ID" value="ENSOABP00000072000.1"/>
    <property type="gene ID" value="ENSOABG00000030893.1"/>
</dbReference>
<dbReference type="AlphaFoldDB" id="A0AAZ1XWS4"/>
<evidence type="ECO:0000313" key="7">
    <source>
        <dbReference type="Proteomes" id="UP000472276"/>
    </source>
</evidence>
<dbReference type="InterPro" id="IPR003599">
    <property type="entry name" value="Ig_sub"/>
</dbReference>
<keyword evidence="4" id="KW-1133">Transmembrane helix</keyword>
<evidence type="ECO:0000256" key="4">
    <source>
        <dbReference type="SAM" id="Phobius"/>
    </source>
</evidence>
<feature type="transmembrane region" description="Helical" evidence="4">
    <location>
        <begin position="406"/>
        <end position="431"/>
    </location>
</feature>
<evidence type="ECO:0000259" key="5">
    <source>
        <dbReference type="PROSITE" id="PS50835"/>
    </source>
</evidence>
<dbReference type="InterPro" id="IPR007110">
    <property type="entry name" value="Ig-like_dom"/>
</dbReference>
<feature type="region of interest" description="Disordered" evidence="3">
    <location>
        <begin position="471"/>
        <end position="512"/>
    </location>
</feature>
<keyword evidence="7" id="KW-1185">Reference proteome</keyword>
<feature type="domain" description="Ig-like" evidence="5">
    <location>
        <begin position="8"/>
        <end position="97"/>
    </location>
</feature>
<evidence type="ECO:0000256" key="2">
    <source>
        <dbReference type="ARBA" id="ARBA00023319"/>
    </source>
</evidence>
<dbReference type="Pfam" id="PF13927">
    <property type="entry name" value="Ig_3"/>
    <property type="match status" value="1"/>
</dbReference>
<feature type="compositionally biased region" description="Basic and acidic residues" evidence="3">
    <location>
        <begin position="489"/>
        <end position="512"/>
    </location>
</feature>
<feature type="compositionally biased region" description="Basic and acidic residues" evidence="3">
    <location>
        <begin position="471"/>
        <end position="481"/>
    </location>
</feature>
<dbReference type="GO" id="GO:0002764">
    <property type="term" value="P:immune response-regulating signaling pathway"/>
    <property type="evidence" value="ECO:0007669"/>
    <property type="project" value="TreeGrafter"/>
</dbReference>
<dbReference type="InterPro" id="IPR050412">
    <property type="entry name" value="Ig-like_Receptors_ImmuneReg"/>
</dbReference>
<keyword evidence="1" id="KW-1015">Disulfide bond</keyword>
<evidence type="ECO:0000313" key="6">
    <source>
        <dbReference type="Ensembl" id="ENSOABP00000072000.1"/>
    </source>
</evidence>
<evidence type="ECO:0000256" key="3">
    <source>
        <dbReference type="SAM" id="MobiDB-lite"/>
    </source>
</evidence>
<dbReference type="GO" id="GO:0007166">
    <property type="term" value="P:cell surface receptor signaling pathway"/>
    <property type="evidence" value="ECO:0007669"/>
    <property type="project" value="UniProtKB-ARBA"/>
</dbReference>
<dbReference type="InterPro" id="IPR013151">
    <property type="entry name" value="Immunoglobulin_dom"/>
</dbReference>
<dbReference type="SUPFAM" id="SSF48726">
    <property type="entry name" value="Immunoglobulin"/>
    <property type="match status" value="4"/>
</dbReference>
<dbReference type="SMART" id="SM00409">
    <property type="entry name" value="IG"/>
    <property type="match status" value="4"/>
</dbReference>
<organism evidence="6 7">
    <name type="scientific">Oreochromis aureus</name>
    <name type="common">Israeli tilapia</name>
    <name type="synonym">Chromis aureus</name>
    <dbReference type="NCBI Taxonomy" id="47969"/>
    <lineage>
        <taxon>Eukaryota</taxon>
        <taxon>Metazoa</taxon>
        <taxon>Chordata</taxon>
        <taxon>Craniata</taxon>
        <taxon>Vertebrata</taxon>
        <taxon>Euteleostomi</taxon>
        <taxon>Actinopterygii</taxon>
        <taxon>Neopterygii</taxon>
        <taxon>Teleostei</taxon>
        <taxon>Neoteleostei</taxon>
        <taxon>Acanthomorphata</taxon>
        <taxon>Ovalentaria</taxon>
        <taxon>Cichlomorphae</taxon>
        <taxon>Cichliformes</taxon>
        <taxon>Cichlidae</taxon>
        <taxon>African cichlids</taxon>
        <taxon>Pseudocrenilabrinae</taxon>
        <taxon>Oreochromini</taxon>
        <taxon>Oreochromis</taxon>
    </lineage>
</organism>
<sequence length="581" mass="64432">VCSDGQNPSISINPAGAVTWGQNVAITCSISADHLSGTFVFTKTSGSFSRSLTSSSNSATLNIPQVNFDSEGLYHCQFQRLSHQYFSTPLSDYVRLSVTVILPKPSITKSTDGEVTWGQNVGIHCLISTQHLGGTFTLQQISDSFRKNQTSSTNSSTFNITQVNFNNEGLYQCQYQTRVSGREFHSPQSDSIRLSVTVILPKPSISKSPTGELTWGQDVSIICSITTQHLGGTFTLQQTSGSFRKSQTSDTNSATFNIPQVNFSNEGLYQCQYQTRVSGREFSSPQSDSIRLSVTVTLQQPSICLTSPNTGLVWGPEGAEVIRGDSFVFTCSISSHFPGGVFSLIFSGCNITETKPAVNNSASFSFPEADYEHRGNYSCVYEVTLSSRKFMSTSTAIMSITLKLPVLLLVSSVSAPLFMLLLVFLVTFLVCRRRKRARQPEALVQIQMAPRINDEEEEHYVNLEQQYTKKRADQAQSVEKEVCDEDHEWDEKDSHNESKESDDKEGNKDDNVYELDKDNIYVTLEGSKEEEECHAGDAGMREVSVEQKTKDCDDTYMNIAQALPDDSVDIYGEQEAIYQNF</sequence>
<protein>
    <recommendedName>
        <fullName evidence="5">Ig-like domain-containing protein</fullName>
    </recommendedName>
</protein>
<keyword evidence="4" id="KW-0472">Membrane</keyword>
<dbReference type="PANTHER" id="PTHR11738:SF186">
    <property type="entry name" value="OSTEOCLAST-ASSOCIATED IMMUNOGLOBULIN-LIKE RECEPTOR"/>
    <property type="match status" value="1"/>
</dbReference>
<evidence type="ECO:0000256" key="1">
    <source>
        <dbReference type="ARBA" id="ARBA00023157"/>
    </source>
</evidence>
<dbReference type="SMART" id="SM00408">
    <property type="entry name" value="IGc2"/>
    <property type="match status" value="4"/>
</dbReference>
<reference evidence="7" key="1">
    <citation type="submission" date="2020-03" db="EMBL/GenBank/DDBJ databases">
        <title>Evolution of repeat sequences and sex chromosomes of tilapia species revealed by chromosome-level genomes.</title>
        <authorList>
            <person name="Xu L."/>
            <person name="Tao W."/>
            <person name="Wang D."/>
            <person name="Zhou Q."/>
        </authorList>
    </citation>
    <scope>NUCLEOTIDE SEQUENCE [LARGE SCALE GENOMIC DNA]</scope>
    <source>
        <strain evidence="7">Israel</strain>
    </source>
</reference>
<dbReference type="Gene3D" id="2.60.40.10">
    <property type="entry name" value="Immunoglobulins"/>
    <property type="match status" value="4"/>
</dbReference>
<dbReference type="PANTHER" id="PTHR11738">
    <property type="entry name" value="MHC CLASS I NK CELL RECEPTOR"/>
    <property type="match status" value="1"/>
</dbReference>
<dbReference type="Proteomes" id="UP000472276">
    <property type="component" value="Unassembled WGS sequence"/>
</dbReference>
<name>A0AAZ1XWS4_OREAU</name>
<dbReference type="Pfam" id="PF00047">
    <property type="entry name" value="ig"/>
    <property type="match status" value="3"/>
</dbReference>
<accession>A0AAZ1XWS4</accession>
<dbReference type="InterPro" id="IPR003598">
    <property type="entry name" value="Ig_sub2"/>
</dbReference>
<proteinExistence type="predicted"/>